<feature type="domain" description="FAD-binding FR-type" evidence="10">
    <location>
        <begin position="265"/>
        <end position="369"/>
    </location>
</feature>
<dbReference type="Gene3D" id="2.40.30.10">
    <property type="entry name" value="Translation factors"/>
    <property type="match status" value="1"/>
</dbReference>
<keyword evidence="3" id="KW-0001">2Fe-2S</keyword>
<gene>
    <name evidence="11" type="ORF">EYE40_10265</name>
</gene>
<dbReference type="GO" id="GO:0016491">
    <property type="term" value="F:oxidoreductase activity"/>
    <property type="evidence" value="ECO:0007669"/>
    <property type="project" value="UniProtKB-KW"/>
</dbReference>
<evidence type="ECO:0000256" key="5">
    <source>
        <dbReference type="ARBA" id="ARBA00022827"/>
    </source>
</evidence>
<dbReference type="SUPFAM" id="SSF52343">
    <property type="entry name" value="Ferredoxin reductase-like, C-terminal NADP-linked domain"/>
    <property type="match status" value="1"/>
</dbReference>
<comment type="caution">
    <text evidence="11">The sequence shown here is derived from an EMBL/GenBank/DDBJ whole genome shotgun (WGS) entry which is preliminary data.</text>
</comment>
<feature type="transmembrane region" description="Helical" evidence="9">
    <location>
        <begin position="194"/>
        <end position="212"/>
    </location>
</feature>
<feature type="transmembrane region" description="Helical" evidence="9">
    <location>
        <begin position="146"/>
        <end position="162"/>
    </location>
</feature>
<feature type="transmembrane region" description="Helical" evidence="9">
    <location>
        <begin position="42"/>
        <end position="63"/>
    </location>
</feature>
<feature type="transmembrane region" description="Helical" evidence="9">
    <location>
        <begin position="224"/>
        <end position="244"/>
    </location>
</feature>
<dbReference type="CDD" id="cd00322">
    <property type="entry name" value="FNR_like"/>
    <property type="match status" value="1"/>
</dbReference>
<dbReference type="SUPFAM" id="SSF63380">
    <property type="entry name" value="Riboflavin synthase domain-like"/>
    <property type="match status" value="1"/>
</dbReference>
<evidence type="ECO:0000313" key="11">
    <source>
        <dbReference type="EMBL" id="TBN57741.1"/>
    </source>
</evidence>
<dbReference type="GO" id="GO:0046872">
    <property type="term" value="F:metal ion binding"/>
    <property type="evidence" value="ECO:0007669"/>
    <property type="project" value="UniProtKB-KW"/>
</dbReference>
<dbReference type="Gene3D" id="3.40.50.80">
    <property type="entry name" value="Nucleotide-binding domain of ferredoxin-NADP reductase (FNR) module"/>
    <property type="match status" value="1"/>
</dbReference>
<dbReference type="GO" id="GO:0051537">
    <property type="term" value="F:2 iron, 2 sulfur cluster binding"/>
    <property type="evidence" value="ECO:0007669"/>
    <property type="project" value="UniProtKB-KW"/>
</dbReference>
<dbReference type="PROSITE" id="PS51384">
    <property type="entry name" value="FAD_FR"/>
    <property type="match status" value="1"/>
</dbReference>
<evidence type="ECO:0000256" key="1">
    <source>
        <dbReference type="ARBA" id="ARBA00001974"/>
    </source>
</evidence>
<dbReference type="InterPro" id="IPR001433">
    <property type="entry name" value="OxRdtase_FAD/NAD-bd"/>
</dbReference>
<comment type="cofactor">
    <cofactor evidence="1">
        <name>FAD</name>
        <dbReference type="ChEBI" id="CHEBI:57692"/>
    </cofactor>
</comment>
<dbReference type="EMBL" id="SISG01000001">
    <property type="protein sequence ID" value="TBN57741.1"/>
    <property type="molecule type" value="Genomic_DNA"/>
</dbReference>
<dbReference type="Pfam" id="PF00175">
    <property type="entry name" value="NAD_binding_1"/>
    <property type="match status" value="1"/>
</dbReference>
<keyword evidence="7" id="KW-0408">Iron</keyword>
<dbReference type="PANTHER" id="PTHR47354:SF6">
    <property type="entry name" value="NADH OXIDOREDUCTASE HCR"/>
    <property type="match status" value="1"/>
</dbReference>
<proteinExistence type="predicted"/>
<evidence type="ECO:0000256" key="2">
    <source>
        <dbReference type="ARBA" id="ARBA00022630"/>
    </source>
</evidence>
<organism evidence="11 12">
    <name type="scientific">Glaciihabitans arcticus</name>
    <dbReference type="NCBI Taxonomy" id="2668039"/>
    <lineage>
        <taxon>Bacteria</taxon>
        <taxon>Bacillati</taxon>
        <taxon>Actinomycetota</taxon>
        <taxon>Actinomycetes</taxon>
        <taxon>Micrococcales</taxon>
        <taxon>Microbacteriaceae</taxon>
        <taxon>Glaciihabitans</taxon>
    </lineage>
</organism>
<dbReference type="PANTHER" id="PTHR47354">
    <property type="entry name" value="NADH OXIDOREDUCTASE HCR"/>
    <property type="match status" value="1"/>
</dbReference>
<feature type="transmembrane region" description="Helical" evidence="9">
    <location>
        <begin position="169"/>
        <end position="188"/>
    </location>
</feature>
<keyword evidence="5" id="KW-0274">FAD</keyword>
<protein>
    <submittedName>
        <fullName evidence="11">Oxidoreductase</fullName>
    </submittedName>
</protein>
<sequence length="501" mass="53155">MRKASGFLGAVTMYKLVLGLLIALFALSLVLSLLGVLPYAPLAILASWAVSVGVSVGSSWAFGRAFGAKAHLESAAITGLLLLFILRPELSVESLLILALAAFLASASKYLLAVRGRHIFNPAAIGAVLVTATGLTFSGWWVSSPAMLPLVAIGALLILYRTRRLAMGLTFIGTVLVIDVVLSLTRGLTVPDGLSLAILGTSTVFFAGFMLSEPLTLPPRRMQQLALAVIVALLFAVPFNLLAVYSSPQLALVIGNLFAFLVGQRRGLRLILLEKTQLTPTSWEFSFQPSRPVFFHPGQYMELGIPHASADIRGQRRIFSISSAPGEGAPVSIAIKVSPRSSSFKTAMLALEPGERVYATSVGGDFLLPSDPAVPVLLVAGGIGVTPFASQLAHATSAGEQRDIVVIYAVAAGEELVYAEQLTASGARVLVVCPEPPVALPEGWEYLGSRRIDADLLREAVPDLADRHAFVSGPPALVTGVRQALRTEKARRVTTDYFSGY</sequence>
<evidence type="ECO:0000259" key="10">
    <source>
        <dbReference type="PROSITE" id="PS51384"/>
    </source>
</evidence>
<dbReference type="InterPro" id="IPR017938">
    <property type="entry name" value="Riboflavin_synthase-like_b-brl"/>
</dbReference>
<keyword evidence="12" id="KW-1185">Reference proteome</keyword>
<keyword evidence="9" id="KW-0812">Transmembrane</keyword>
<reference evidence="12" key="1">
    <citation type="submission" date="2019-02" db="EMBL/GenBank/DDBJ databases">
        <title>Glaciihabitans arcticus sp. nov., a psychrotolerant bacterium isolated from polar soil.</title>
        <authorList>
            <person name="Dahal R.H."/>
        </authorList>
    </citation>
    <scope>NUCLEOTIDE SEQUENCE [LARGE SCALE GENOMIC DNA]</scope>
    <source>
        <strain evidence="12">RP-3-7</strain>
    </source>
</reference>
<dbReference type="InterPro" id="IPR050415">
    <property type="entry name" value="MRET"/>
</dbReference>
<dbReference type="RefSeq" id="WP_130981852.1">
    <property type="nucleotide sequence ID" value="NZ_SISG01000001.1"/>
</dbReference>
<keyword evidence="9" id="KW-0472">Membrane</keyword>
<evidence type="ECO:0000256" key="4">
    <source>
        <dbReference type="ARBA" id="ARBA00022723"/>
    </source>
</evidence>
<accession>A0A4Q9GST8</accession>
<evidence type="ECO:0000313" key="12">
    <source>
        <dbReference type="Proteomes" id="UP000294194"/>
    </source>
</evidence>
<evidence type="ECO:0000256" key="9">
    <source>
        <dbReference type="SAM" id="Phobius"/>
    </source>
</evidence>
<evidence type="ECO:0000256" key="8">
    <source>
        <dbReference type="ARBA" id="ARBA00023014"/>
    </source>
</evidence>
<evidence type="ECO:0000256" key="6">
    <source>
        <dbReference type="ARBA" id="ARBA00023002"/>
    </source>
</evidence>
<evidence type="ECO:0000256" key="3">
    <source>
        <dbReference type="ARBA" id="ARBA00022714"/>
    </source>
</evidence>
<feature type="transmembrane region" description="Helical" evidence="9">
    <location>
        <begin position="119"/>
        <end position="140"/>
    </location>
</feature>
<keyword evidence="2" id="KW-0285">Flavoprotein</keyword>
<dbReference type="InterPro" id="IPR017927">
    <property type="entry name" value="FAD-bd_FR_type"/>
</dbReference>
<keyword evidence="8" id="KW-0411">Iron-sulfur</keyword>
<dbReference type="PRINTS" id="PR00410">
    <property type="entry name" value="PHEHYDRXLASE"/>
</dbReference>
<keyword evidence="4" id="KW-0479">Metal-binding</keyword>
<name>A0A4Q9GST8_9MICO</name>
<evidence type="ECO:0000256" key="7">
    <source>
        <dbReference type="ARBA" id="ARBA00023004"/>
    </source>
</evidence>
<feature type="transmembrane region" description="Helical" evidence="9">
    <location>
        <begin position="70"/>
        <end position="88"/>
    </location>
</feature>
<feature type="transmembrane region" description="Helical" evidence="9">
    <location>
        <begin position="94"/>
        <end position="112"/>
    </location>
</feature>
<dbReference type="Proteomes" id="UP000294194">
    <property type="component" value="Unassembled WGS sequence"/>
</dbReference>
<dbReference type="AlphaFoldDB" id="A0A4Q9GST8"/>
<dbReference type="InterPro" id="IPR039261">
    <property type="entry name" value="FNR_nucleotide-bd"/>
</dbReference>
<keyword evidence="9" id="KW-1133">Transmembrane helix</keyword>
<keyword evidence="6" id="KW-0560">Oxidoreductase</keyword>